<dbReference type="RefSeq" id="WP_179837700.1">
    <property type="nucleotide sequence ID" value="NZ_BMRD01000015.1"/>
</dbReference>
<protein>
    <submittedName>
        <fullName evidence="1">Uncharacterized protein</fullName>
    </submittedName>
</protein>
<dbReference type="EMBL" id="JACCBT010000001">
    <property type="protein sequence ID" value="NYE17334.1"/>
    <property type="molecule type" value="Genomic_DNA"/>
</dbReference>
<name>A0A7Y9KJ19_9ACTN</name>
<evidence type="ECO:0000313" key="2">
    <source>
        <dbReference type="Proteomes" id="UP000591272"/>
    </source>
</evidence>
<evidence type="ECO:0000313" key="1">
    <source>
        <dbReference type="EMBL" id="NYE17334.1"/>
    </source>
</evidence>
<dbReference type="Proteomes" id="UP000591272">
    <property type="component" value="Unassembled WGS sequence"/>
</dbReference>
<reference evidence="1 2" key="1">
    <citation type="submission" date="2020-07" db="EMBL/GenBank/DDBJ databases">
        <title>Sequencing the genomes of 1000 actinobacteria strains.</title>
        <authorList>
            <person name="Klenk H.-P."/>
        </authorList>
    </citation>
    <scope>NUCLEOTIDE SEQUENCE [LARGE SCALE GENOMIC DNA]</scope>
    <source>
        <strain evidence="1 2">DSM 43461</strain>
    </source>
</reference>
<comment type="caution">
    <text evidence="1">The sequence shown here is derived from an EMBL/GenBank/DDBJ whole genome shotgun (WGS) entry which is preliminary data.</text>
</comment>
<sequence length="145" mass="15472">MLIAPERWRSRLHPRRGGTPGTPITLDAGASKAVAQAVDDARDEIAQTLRDPGTAPMLAAAARAHLGGDPDPCGAAVLSLVTAGESVWAREHRQHVEAWAFRHGIAFAACALADRWGLEASRTGELRDGRRNKIVRPPTRTSAVS</sequence>
<organism evidence="1 2">
    <name type="scientific">Actinomadura citrea</name>
    <dbReference type="NCBI Taxonomy" id="46158"/>
    <lineage>
        <taxon>Bacteria</taxon>
        <taxon>Bacillati</taxon>
        <taxon>Actinomycetota</taxon>
        <taxon>Actinomycetes</taxon>
        <taxon>Streptosporangiales</taxon>
        <taxon>Thermomonosporaceae</taxon>
        <taxon>Actinomadura</taxon>
    </lineage>
</organism>
<accession>A0A7Y9KJ19</accession>
<gene>
    <name evidence="1" type="ORF">BJ999_007630</name>
</gene>
<proteinExistence type="predicted"/>
<dbReference type="AlphaFoldDB" id="A0A7Y9KJ19"/>
<keyword evidence="2" id="KW-1185">Reference proteome</keyword>